<organism evidence="2 3">
    <name type="scientific">Homoserinimonas aerilata</name>
    <dbReference type="NCBI Taxonomy" id="1162970"/>
    <lineage>
        <taxon>Bacteria</taxon>
        <taxon>Bacillati</taxon>
        <taxon>Actinomycetota</taxon>
        <taxon>Actinomycetes</taxon>
        <taxon>Micrococcales</taxon>
        <taxon>Microbacteriaceae</taxon>
        <taxon>Homoserinimonas</taxon>
    </lineage>
</organism>
<dbReference type="PANTHER" id="PTHR43685:SF11">
    <property type="entry name" value="GLYCOSYLTRANSFERASE TAGX-RELATED"/>
    <property type="match status" value="1"/>
</dbReference>
<dbReference type="GO" id="GO:0016740">
    <property type="term" value="F:transferase activity"/>
    <property type="evidence" value="ECO:0007669"/>
    <property type="project" value="UniProtKB-KW"/>
</dbReference>
<dbReference type="AlphaFoldDB" id="A0A542Y1Q2"/>
<evidence type="ECO:0000313" key="2">
    <source>
        <dbReference type="EMBL" id="TQL42008.1"/>
    </source>
</evidence>
<evidence type="ECO:0000313" key="3">
    <source>
        <dbReference type="Proteomes" id="UP000317998"/>
    </source>
</evidence>
<sequence length="368" mass="40586">MSSSTTSRSRSRELSGADKGQPPIVSVVIPCYNYGRFLASCVRSVVSQEGVRTRVLVIDDASSDDSTTIAAGLADEHPQVEVLVHEVNRGHIATYNEGLLEWASGDYVTLLSADDELPAGSLARSVRLMEANPGVGMVYGGIEEISDISAPASGSNRRARATVHSGRTWLRRRCREAVNVVPTPGTVLRLGVQQGVGGYDPLLTHAGDFDMWLRVALVSDIGYIGGPPQGRYRIHDSSMSHEVYTEPLADVRQRKLVFDSLFAGHADALTRAGIDAEPTYARLAGHPLWWACRAHEKGQPDATAIEEWLAFARETHPAVESLRPYRALRRRQRLGAAFCHRTQLFVGTAIVRRLANSWWWFRWKRFGG</sequence>
<dbReference type="InterPro" id="IPR050834">
    <property type="entry name" value="Glycosyltransf_2"/>
</dbReference>
<dbReference type="RefSeq" id="WP_141881696.1">
    <property type="nucleotide sequence ID" value="NZ_VFOM01000004.1"/>
</dbReference>
<comment type="caution">
    <text evidence="2">The sequence shown here is derived from an EMBL/GenBank/DDBJ whole genome shotgun (WGS) entry which is preliminary data.</text>
</comment>
<dbReference type="SUPFAM" id="SSF53448">
    <property type="entry name" value="Nucleotide-diphospho-sugar transferases"/>
    <property type="match status" value="1"/>
</dbReference>
<dbReference type="Pfam" id="PF00535">
    <property type="entry name" value="Glycos_transf_2"/>
    <property type="match status" value="1"/>
</dbReference>
<keyword evidence="2" id="KW-0808">Transferase</keyword>
<gene>
    <name evidence="2" type="ORF">FB562_2598</name>
</gene>
<proteinExistence type="predicted"/>
<protein>
    <submittedName>
        <fullName evidence="2">Glycosyl transferase family 2</fullName>
    </submittedName>
</protein>
<dbReference type="Proteomes" id="UP000317998">
    <property type="component" value="Unassembled WGS sequence"/>
</dbReference>
<keyword evidence="3" id="KW-1185">Reference proteome</keyword>
<dbReference type="InterPro" id="IPR001173">
    <property type="entry name" value="Glyco_trans_2-like"/>
</dbReference>
<dbReference type="CDD" id="cd00761">
    <property type="entry name" value="Glyco_tranf_GTA_type"/>
    <property type="match status" value="1"/>
</dbReference>
<dbReference type="InterPro" id="IPR029044">
    <property type="entry name" value="Nucleotide-diphossugar_trans"/>
</dbReference>
<evidence type="ECO:0000259" key="1">
    <source>
        <dbReference type="Pfam" id="PF00535"/>
    </source>
</evidence>
<dbReference type="EMBL" id="VFOM01000004">
    <property type="protein sequence ID" value="TQL42008.1"/>
    <property type="molecule type" value="Genomic_DNA"/>
</dbReference>
<reference evidence="2 3" key="1">
    <citation type="submission" date="2019-06" db="EMBL/GenBank/DDBJ databases">
        <title>Sequencing the genomes of 1000 actinobacteria strains.</title>
        <authorList>
            <person name="Klenk H.-P."/>
        </authorList>
    </citation>
    <scope>NUCLEOTIDE SEQUENCE [LARGE SCALE GENOMIC DNA]</scope>
    <source>
        <strain evidence="2 3">DSM 26477</strain>
    </source>
</reference>
<feature type="domain" description="Glycosyltransferase 2-like" evidence="1">
    <location>
        <begin position="26"/>
        <end position="146"/>
    </location>
</feature>
<dbReference type="Gene3D" id="3.90.550.10">
    <property type="entry name" value="Spore Coat Polysaccharide Biosynthesis Protein SpsA, Chain A"/>
    <property type="match status" value="1"/>
</dbReference>
<dbReference type="PANTHER" id="PTHR43685">
    <property type="entry name" value="GLYCOSYLTRANSFERASE"/>
    <property type="match status" value="1"/>
</dbReference>
<name>A0A542Y1Q2_9MICO</name>
<accession>A0A542Y1Q2</accession>
<dbReference type="OrthoDB" id="4529776at2"/>